<name>A0A5C8PGS2_9HYPH</name>
<dbReference type="AlphaFoldDB" id="A0A5C8PGS2"/>
<proteinExistence type="predicted"/>
<dbReference type="Pfam" id="PF05136">
    <property type="entry name" value="Phage_portal_2"/>
    <property type="match status" value="1"/>
</dbReference>
<protein>
    <submittedName>
        <fullName evidence="2">Phage portal protein</fullName>
    </submittedName>
</protein>
<organism evidence="2 3">
    <name type="scientific">Vineibacter terrae</name>
    <dbReference type="NCBI Taxonomy" id="2586908"/>
    <lineage>
        <taxon>Bacteria</taxon>
        <taxon>Pseudomonadati</taxon>
        <taxon>Pseudomonadota</taxon>
        <taxon>Alphaproteobacteria</taxon>
        <taxon>Hyphomicrobiales</taxon>
        <taxon>Vineibacter</taxon>
    </lineage>
</organism>
<gene>
    <name evidence="2" type="ORF">FHP25_24965</name>
</gene>
<keyword evidence="3" id="KW-1185">Reference proteome</keyword>
<feature type="region of interest" description="Disordered" evidence="1">
    <location>
        <begin position="454"/>
        <end position="503"/>
    </location>
</feature>
<evidence type="ECO:0000313" key="3">
    <source>
        <dbReference type="Proteomes" id="UP000321638"/>
    </source>
</evidence>
<dbReference type="GO" id="GO:0019068">
    <property type="term" value="P:virion assembly"/>
    <property type="evidence" value="ECO:0007669"/>
    <property type="project" value="InterPro"/>
</dbReference>
<dbReference type="InterPro" id="IPR006429">
    <property type="entry name" value="Phage_lambda_portal"/>
</dbReference>
<dbReference type="Proteomes" id="UP000321638">
    <property type="component" value="Unassembled WGS sequence"/>
</dbReference>
<evidence type="ECO:0000256" key="1">
    <source>
        <dbReference type="SAM" id="MobiDB-lite"/>
    </source>
</evidence>
<dbReference type="NCBIfam" id="TIGR01539">
    <property type="entry name" value="portal_lambda"/>
    <property type="match status" value="1"/>
</dbReference>
<accession>A0A5C8PGS2</accession>
<dbReference type="OrthoDB" id="9770450at2"/>
<feature type="compositionally biased region" description="Basic and acidic residues" evidence="1">
    <location>
        <begin position="463"/>
        <end position="473"/>
    </location>
</feature>
<comment type="caution">
    <text evidence="2">The sequence shown here is derived from an EMBL/GenBank/DDBJ whole genome shotgun (WGS) entry which is preliminary data.</text>
</comment>
<reference evidence="2 3" key="1">
    <citation type="submission" date="2019-06" db="EMBL/GenBank/DDBJ databases">
        <title>New taxonomy in bacterial strain CC-CFT640, isolated from vineyard.</title>
        <authorList>
            <person name="Lin S.-Y."/>
            <person name="Tsai C.-F."/>
            <person name="Young C.-C."/>
        </authorList>
    </citation>
    <scope>NUCLEOTIDE SEQUENCE [LARGE SCALE GENOMIC DNA]</scope>
    <source>
        <strain evidence="2 3">CC-CFT640</strain>
    </source>
</reference>
<sequence length="525" mass="57675">MSMMAKPRYRVAAGSAPLPRQASIDTGLEAGRTGRRLSTWLPTRAHVNTLIAGSGGTVLARSRYLGRNNGYAAGAIEAWASASVATGIMPAWKVKGARQRKKGHELWRAWTDESDAEGLTDFYGQTRRASRELYIAGEVFFRKRPRLLSDGLTVPLQLQMLPSEMLDPNFTTTAPNGNAIRQGIEFDRIGRRVAYHFWQEHPGDTTVSLARSGERVRVPASEVIHVLDPVEAGQIRGLTRFSAAMVKLWVLDGYDDAELERKKTAALHAGFVTRTDPDGDLYDKAAEEAAKDADGIAVPTLEPGTMKVLLPGEDVKFSTPADSGSSYEPFQYRTLLQVFMALGIPYYEGTGDLKQANYSSLRQGMLKFRRSIEAFQHSVLVFQLCRTVWRWFLDAAVLAGALDLPDYASNPKPYLVVEWIPPKWEWVDPFKDIKAEILAIVAGLKARSSVIKAMGGDPEQVDEDRRDDRDREQSFGLSSSAPGIGDNGGPPMDDEPGAGRQLNDNLASLMRLVKAFSADEASAAA</sequence>
<evidence type="ECO:0000313" key="2">
    <source>
        <dbReference type="EMBL" id="TXL72550.1"/>
    </source>
</evidence>
<dbReference type="EMBL" id="VDUZ01000032">
    <property type="protein sequence ID" value="TXL72550.1"/>
    <property type="molecule type" value="Genomic_DNA"/>
</dbReference>
<dbReference type="GO" id="GO:0005198">
    <property type="term" value="F:structural molecule activity"/>
    <property type="evidence" value="ECO:0007669"/>
    <property type="project" value="InterPro"/>
</dbReference>